<proteinExistence type="predicted"/>
<evidence type="ECO:0000313" key="1">
    <source>
        <dbReference type="EMBL" id="CAD7697611.1"/>
    </source>
</evidence>
<gene>
    <name evidence="1" type="ORF">OSTQU699_LOCUS2972</name>
</gene>
<organism evidence="1 2">
    <name type="scientific">Ostreobium quekettii</name>
    <dbReference type="NCBI Taxonomy" id="121088"/>
    <lineage>
        <taxon>Eukaryota</taxon>
        <taxon>Viridiplantae</taxon>
        <taxon>Chlorophyta</taxon>
        <taxon>core chlorophytes</taxon>
        <taxon>Ulvophyceae</taxon>
        <taxon>TCBD clade</taxon>
        <taxon>Bryopsidales</taxon>
        <taxon>Ostreobineae</taxon>
        <taxon>Ostreobiaceae</taxon>
        <taxon>Ostreobium</taxon>
    </lineage>
</organism>
<keyword evidence="2" id="KW-1185">Reference proteome</keyword>
<comment type="caution">
    <text evidence="1">The sequence shown here is derived from an EMBL/GenBank/DDBJ whole genome shotgun (WGS) entry which is preliminary data.</text>
</comment>
<name>A0A8S1IS08_9CHLO</name>
<dbReference type="SUPFAM" id="SSF54768">
    <property type="entry name" value="dsRNA-binding domain-like"/>
    <property type="match status" value="1"/>
</dbReference>
<protein>
    <submittedName>
        <fullName evidence="1">Uncharacterized protein</fullName>
    </submittedName>
</protein>
<dbReference type="Gene3D" id="3.30.160.20">
    <property type="match status" value="1"/>
</dbReference>
<dbReference type="AlphaFoldDB" id="A0A8S1IS08"/>
<dbReference type="Proteomes" id="UP000708148">
    <property type="component" value="Unassembled WGS sequence"/>
</dbReference>
<evidence type="ECO:0000313" key="2">
    <source>
        <dbReference type="Proteomes" id="UP000708148"/>
    </source>
</evidence>
<accession>A0A8S1IS08</accession>
<dbReference type="EMBL" id="CAJHUC010000685">
    <property type="protein sequence ID" value="CAD7697611.1"/>
    <property type="molecule type" value="Genomic_DNA"/>
</dbReference>
<sequence length="246" mass="27082">MASSDANANALGDLNRVFSRLGAGHTQPTHATERVPLPDKQNEPWFRCDLTVPAVAPGEGVPGFDARAFQGFGRSKKAAQRDAASAALLFVLEQPAAKRAMAVGADRPPWDRVKAALSDGGRRKDPEHGAYAHFATKYHDGWMPLGMLVMHREIKPLWRDQDVKATPQERTNQLLDAIVGVSGDEEVDRSPNELMVRRIKEAEFTPDYPERMQGLLEGCTDTAAAIFVPPGTSPHHRIQHLAFRPH</sequence>
<reference evidence="1" key="1">
    <citation type="submission" date="2020-12" db="EMBL/GenBank/DDBJ databases">
        <authorList>
            <person name="Iha C."/>
        </authorList>
    </citation>
    <scope>NUCLEOTIDE SEQUENCE</scope>
</reference>